<dbReference type="VEuPathDB" id="FungiDB:MGL_3407"/>
<evidence type="ECO:0000256" key="2">
    <source>
        <dbReference type="ARBA" id="ARBA00022692"/>
    </source>
</evidence>
<feature type="transmembrane region" description="Helical" evidence="6">
    <location>
        <begin position="108"/>
        <end position="139"/>
    </location>
</feature>
<keyword evidence="3 6" id="KW-1133">Transmembrane helix</keyword>
<evidence type="ECO:0000256" key="1">
    <source>
        <dbReference type="ARBA" id="ARBA00004141"/>
    </source>
</evidence>
<evidence type="ECO:0000256" key="3">
    <source>
        <dbReference type="ARBA" id="ARBA00022989"/>
    </source>
</evidence>
<gene>
    <name evidence="7" type="ORF">MGL_3407</name>
</gene>
<protein>
    <submittedName>
        <fullName evidence="7">Uncharacterized protein</fullName>
    </submittedName>
</protein>
<proteinExistence type="predicted"/>
<dbReference type="GO" id="GO:0005794">
    <property type="term" value="C:Golgi apparatus"/>
    <property type="evidence" value="ECO:0007669"/>
    <property type="project" value="TreeGrafter"/>
</dbReference>
<dbReference type="EMBL" id="AAYY01000013">
    <property type="protein sequence ID" value="EDP42158.1"/>
    <property type="molecule type" value="Genomic_DNA"/>
</dbReference>
<evidence type="ECO:0000313" key="7">
    <source>
        <dbReference type="EMBL" id="EDP42158.1"/>
    </source>
</evidence>
<feature type="transmembrane region" description="Helical" evidence="6">
    <location>
        <begin position="71"/>
        <end position="88"/>
    </location>
</feature>
<evidence type="ECO:0000256" key="5">
    <source>
        <dbReference type="SAM" id="MobiDB-lite"/>
    </source>
</evidence>
<dbReference type="InterPro" id="IPR013861">
    <property type="entry name" value="TMEM115/Pdh1/Rbl19"/>
</dbReference>
<dbReference type="GO" id="GO:0006890">
    <property type="term" value="P:retrograde vesicle-mediated transport, Golgi to endoplasmic reticulum"/>
    <property type="evidence" value="ECO:0007669"/>
    <property type="project" value="InterPro"/>
</dbReference>
<dbReference type="AlphaFoldDB" id="A8Q942"/>
<evidence type="ECO:0000256" key="6">
    <source>
        <dbReference type="SAM" id="Phobius"/>
    </source>
</evidence>
<dbReference type="GeneID" id="5853679"/>
<dbReference type="Proteomes" id="UP000008837">
    <property type="component" value="Unassembled WGS sequence"/>
</dbReference>
<dbReference type="RefSeq" id="XP_001729372.1">
    <property type="nucleotide sequence ID" value="XM_001729320.1"/>
</dbReference>
<evidence type="ECO:0000313" key="8">
    <source>
        <dbReference type="Proteomes" id="UP000008837"/>
    </source>
</evidence>
<feature type="region of interest" description="Disordered" evidence="5">
    <location>
        <begin position="221"/>
        <end position="317"/>
    </location>
</feature>
<dbReference type="InParanoid" id="A8Q942"/>
<keyword evidence="4 6" id="KW-0472">Membrane</keyword>
<feature type="transmembrane region" description="Helical" evidence="6">
    <location>
        <begin position="28"/>
        <end position="50"/>
    </location>
</feature>
<dbReference type="Pfam" id="PF08551">
    <property type="entry name" value="DUF1751"/>
    <property type="match status" value="1"/>
</dbReference>
<name>A8Q942_MALGO</name>
<dbReference type="PANTHER" id="PTHR13377">
    <property type="entry name" value="PLACENTAL PROTEIN 6"/>
    <property type="match status" value="1"/>
</dbReference>
<accession>A8Q942</accession>
<keyword evidence="2 6" id="KW-0812">Transmembrane</keyword>
<dbReference type="KEGG" id="mgl:MGL_3407"/>
<keyword evidence="8" id="KW-1185">Reference proteome</keyword>
<comment type="subcellular location">
    <subcellularLocation>
        <location evidence="1">Membrane</location>
        <topology evidence="1">Multi-pass membrane protein</topology>
    </subcellularLocation>
</comment>
<dbReference type="OrthoDB" id="73612at2759"/>
<reference evidence="7 8" key="1">
    <citation type="journal article" date="2007" name="Proc. Natl. Acad. Sci. U.S.A.">
        <title>Dandruff-associated Malassezia genomes reveal convergent and divergent virulence traits shared with plant and human fungal pathogens.</title>
        <authorList>
            <person name="Xu J."/>
            <person name="Saunders C.W."/>
            <person name="Hu P."/>
            <person name="Grant R.A."/>
            <person name="Boekhout T."/>
            <person name="Kuramae E.E."/>
            <person name="Kronstad J.W."/>
            <person name="Deangelis Y.M."/>
            <person name="Reeder N.L."/>
            <person name="Johnstone K.R."/>
            <person name="Leland M."/>
            <person name="Fieno A.M."/>
            <person name="Begley W.M."/>
            <person name="Sun Y."/>
            <person name="Lacey M.P."/>
            <person name="Chaudhary T."/>
            <person name="Keough T."/>
            <person name="Chu L."/>
            <person name="Sears R."/>
            <person name="Yuan B."/>
            <person name="Dawson T.L.Jr."/>
        </authorList>
    </citation>
    <scope>NUCLEOTIDE SEQUENCE [LARGE SCALE GENOMIC DNA]</scope>
    <source>
        <strain evidence="8">ATCC MYA-4612 / CBS 7966</strain>
    </source>
</reference>
<dbReference type="GO" id="GO:0016020">
    <property type="term" value="C:membrane"/>
    <property type="evidence" value="ECO:0007669"/>
    <property type="project" value="UniProtKB-SubCell"/>
</dbReference>
<dbReference type="OMA" id="TNIITWI"/>
<sequence length="317" mass="34654">MLRQFLFYVTVVPLSAPYLEQQWGTKELLLFSTIVTIVTNIITWILALLISTVQMAVGISSGKLSMLHSHFDGMHIILTGFLVAYAQLMQDQSVFWVYSYRIRDLLMLLIGLTNIPILLGIVAPFLQVQVAWIVAWVYLRFYQYGAAGQRGDASESFAFVEYFPSFIRPFLSPVMHSVHRIVSAWGLLPSAARYTDLELSIANVPLVDARTEAERRRTMALSALDSRSSSDKAQMQADSDLASRRPAKGVVPGTDRDAGHKLWLGSDNEAAPISGFSAASTPIPRPMPSMTSTAPGPASRIAAPSMAGADLSPSSAT</sequence>
<comment type="caution">
    <text evidence="7">The sequence shown here is derived from an EMBL/GenBank/DDBJ whole genome shotgun (WGS) entry which is preliminary data.</text>
</comment>
<dbReference type="PANTHER" id="PTHR13377:SF3">
    <property type="entry name" value="TRANSMEMBRANE PROTEIN 115"/>
    <property type="match status" value="1"/>
</dbReference>
<dbReference type="SMART" id="SM01160">
    <property type="entry name" value="DUF1751"/>
    <property type="match status" value="1"/>
</dbReference>
<organism evidence="7 8">
    <name type="scientific">Malassezia globosa (strain ATCC MYA-4612 / CBS 7966)</name>
    <name type="common">Dandruff-associated fungus</name>
    <dbReference type="NCBI Taxonomy" id="425265"/>
    <lineage>
        <taxon>Eukaryota</taxon>
        <taxon>Fungi</taxon>
        <taxon>Dikarya</taxon>
        <taxon>Basidiomycota</taxon>
        <taxon>Ustilaginomycotina</taxon>
        <taxon>Malasseziomycetes</taxon>
        <taxon>Malasseziales</taxon>
        <taxon>Malasseziaceae</taxon>
        <taxon>Malassezia</taxon>
    </lineage>
</organism>
<evidence type="ECO:0000256" key="4">
    <source>
        <dbReference type="ARBA" id="ARBA00023136"/>
    </source>
</evidence>